<feature type="transmembrane region" description="Helical" evidence="9">
    <location>
        <begin position="309"/>
        <end position="327"/>
    </location>
</feature>
<dbReference type="GO" id="GO:0033619">
    <property type="term" value="P:membrane protein proteolysis"/>
    <property type="evidence" value="ECO:0007669"/>
    <property type="project" value="TreeGrafter"/>
</dbReference>
<evidence type="ECO:0000256" key="3">
    <source>
        <dbReference type="ARBA" id="ARBA00022692"/>
    </source>
</evidence>
<dbReference type="PANTHER" id="PTHR12174:SF23">
    <property type="entry name" value="MINOR HISTOCOMPATIBILITY ANTIGEN H13"/>
    <property type="match status" value="1"/>
</dbReference>
<evidence type="ECO:0008006" key="12">
    <source>
        <dbReference type="Google" id="ProtNLM"/>
    </source>
</evidence>
<evidence type="ECO:0000256" key="8">
    <source>
        <dbReference type="SAM" id="MobiDB-lite"/>
    </source>
</evidence>
<accession>A0A9P6DK17</accession>
<sequence>MNTQDWDLLSSYAGLLTLACGSIYCGAYGSLPNPKPAPGSAHKEDDEDDEEVVERMSSGDAWMFPVIGSATLFSLYVVVKFLGPEWINWLLGWYFSLAGVASVWKSSISIVRTVVGEEKWKSFKLTKVGLKWRGNWWYSMSLRTPAIYLMPFATIPSILYSFTGDAKKSALLTNLLSLSFCHTTLSLLKLDSFNTGCILLSGLFFYDIWWVFGTEVMVKVATSLDVPIKLLWPKSLEFATTRGFTMLGLGDIVIPGCFVALGLRYDFFRSTQGTRSFPKPYFHATLIAYAFGLITTMAVMHTFGKAQPALLYLSPSCILSFFITAVAKGELAEAWKWSEDPKEEAAEGAAKENGHTKSE</sequence>
<dbReference type="InterPro" id="IPR007369">
    <property type="entry name" value="Peptidase_A22B_SPP"/>
</dbReference>
<dbReference type="GO" id="GO:0098554">
    <property type="term" value="C:cytoplasmic side of endoplasmic reticulum membrane"/>
    <property type="evidence" value="ECO:0007669"/>
    <property type="project" value="TreeGrafter"/>
</dbReference>
<feature type="region of interest" description="Disordered" evidence="8">
    <location>
        <begin position="337"/>
        <end position="359"/>
    </location>
</feature>
<name>A0A9P6DK17_PLEER</name>
<keyword evidence="3 9" id="KW-0812">Transmembrane</keyword>
<organism evidence="10 11">
    <name type="scientific">Pleurotus eryngii</name>
    <name type="common">Boletus of the steppes</name>
    <dbReference type="NCBI Taxonomy" id="5323"/>
    <lineage>
        <taxon>Eukaryota</taxon>
        <taxon>Fungi</taxon>
        <taxon>Dikarya</taxon>
        <taxon>Basidiomycota</taxon>
        <taxon>Agaricomycotina</taxon>
        <taxon>Agaricomycetes</taxon>
        <taxon>Agaricomycetidae</taxon>
        <taxon>Agaricales</taxon>
        <taxon>Pleurotineae</taxon>
        <taxon>Pleurotaceae</taxon>
        <taxon>Pleurotus</taxon>
    </lineage>
</organism>
<dbReference type="InterPro" id="IPR006639">
    <property type="entry name" value="Preselin/SPP"/>
</dbReference>
<keyword evidence="4" id="KW-0378">Hydrolase</keyword>
<feature type="transmembrane region" description="Helical" evidence="9">
    <location>
        <begin position="91"/>
        <end position="115"/>
    </location>
</feature>
<evidence type="ECO:0000256" key="9">
    <source>
        <dbReference type="SAM" id="Phobius"/>
    </source>
</evidence>
<dbReference type="GO" id="GO:0042500">
    <property type="term" value="F:aspartic endopeptidase activity, intramembrane cleaving"/>
    <property type="evidence" value="ECO:0007669"/>
    <property type="project" value="InterPro"/>
</dbReference>
<feature type="transmembrane region" description="Helical" evidence="9">
    <location>
        <begin position="195"/>
        <end position="212"/>
    </location>
</feature>
<evidence type="ECO:0000256" key="7">
    <source>
        <dbReference type="ARBA" id="ARBA00023136"/>
    </source>
</evidence>
<feature type="transmembrane region" description="Helical" evidence="9">
    <location>
        <begin position="136"/>
        <end position="159"/>
    </location>
</feature>
<dbReference type="Pfam" id="PF04258">
    <property type="entry name" value="Peptidase_A22B"/>
    <property type="match status" value="1"/>
</dbReference>
<proteinExistence type="inferred from homology"/>
<feature type="transmembrane region" description="Helical" evidence="9">
    <location>
        <begin position="284"/>
        <end position="303"/>
    </location>
</feature>
<comment type="subcellular location">
    <subcellularLocation>
        <location evidence="1">Endoplasmic reticulum membrane</location>
        <topology evidence="1">Multi-pass membrane protein</topology>
    </subcellularLocation>
</comment>
<evidence type="ECO:0000313" key="10">
    <source>
        <dbReference type="EMBL" id="KAF9501744.1"/>
    </source>
</evidence>
<dbReference type="OrthoDB" id="29661at2759"/>
<comment type="similarity">
    <text evidence="2">Belongs to the peptidase A22B family.</text>
</comment>
<gene>
    <name evidence="10" type="ORF">BDN71DRAFT_1500768</name>
</gene>
<dbReference type="GO" id="GO:0098553">
    <property type="term" value="C:lumenal side of endoplasmic reticulum membrane"/>
    <property type="evidence" value="ECO:0007669"/>
    <property type="project" value="TreeGrafter"/>
</dbReference>
<dbReference type="PANTHER" id="PTHR12174">
    <property type="entry name" value="SIGNAL PEPTIDE PEPTIDASE"/>
    <property type="match status" value="1"/>
</dbReference>
<keyword evidence="5" id="KW-0256">Endoplasmic reticulum</keyword>
<dbReference type="GO" id="GO:0006465">
    <property type="term" value="P:signal peptide processing"/>
    <property type="evidence" value="ECO:0007669"/>
    <property type="project" value="TreeGrafter"/>
</dbReference>
<evidence type="ECO:0000313" key="11">
    <source>
        <dbReference type="Proteomes" id="UP000807025"/>
    </source>
</evidence>
<keyword evidence="6 9" id="KW-1133">Transmembrane helix</keyword>
<evidence type="ECO:0000256" key="6">
    <source>
        <dbReference type="ARBA" id="ARBA00022989"/>
    </source>
</evidence>
<evidence type="ECO:0000256" key="5">
    <source>
        <dbReference type="ARBA" id="ARBA00022824"/>
    </source>
</evidence>
<feature type="transmembrane region" description="Helical" evidence="9">
    <location>
        <begin position="61"/>
        <end position="79"/>
    </location>
</feature>
<feature type="transmembrane region" description="Helical" evidence="9">
    <location>
        <begin position="243"/>
        <end position="263"/>
    </location>
</feature>
<evidence type="ECO:0000256" key="1">
    <source>
        <dbReference type="ARBA" id="ARBA00004477"/>
    </source>
</evidence>
<dbReference type="AlphaFoldDB" id="A0A9P6DK17"/>
<keyword evidence="11" id="KW-1185">Reference proteome</keyword>
<dbReference type="EMBL" id="MU154522">
    <property type="protein sequence ID" value="KAF9501744.1"/>
    <property type="molecule type" value="Genomic_DNA"/>
</dbReference>
<keyword evidence="7 9" id="KW-0472">Membrane</keyword>
<evidence type="ECO:0000256" key="2">
    <source>
        <dbReference type="ARBA" id="ARBA00006859"/>
    </source>
</evidence>
<dbReference type="Proteomes" id="UP000807025">
    <property type="component" value="Unassembled WGS sequence"/>
</dbReference>
<protein>
    <recommendedName>
        <fullName evidence="12">Minor histocompatibility antigen H13</fullName>
    </recommendedName>
</protein>
<reference evidence="10" key="1">
    <citation type="submission" date="2020-11" db="EMBL/GenBank/DDBJ databases">
        <authorList>
            <consortium name="DOE Joint Genome Institute"/>
            <person name="Ahrendt S."/>
            <person name="Riley R."/>
            <person name="Andreopoulos W."/>
            <person name="Labutti K."/>
            <person name="Pangilinan J."/>
            <person name="Ruiz-Duenas F.J."/>
            <person name="Barrasa J.M."/>
            <person name="Sanchez-Garcia M."/>
            <person name="Camarero S."/>
            <person name="Miyauchi S."/>
            <person name="Serrano A."/>
            <person name="Linde D."/>
            <person name="Babiker R."/>
            <person name="Drula E."/>
            <person name="Ayuso-Fernandez I."/>
            <person name="Pacheco R."/>
            <person name="Padilla G."/>
            <person name="Ferreira P."/>
            <person name="Barriuso J."/>
            <person name="Kellner H."/>
            <person name="Castanera R."/>
            <person name="Alfaro M."/>
            <person name="Ramirez L."/>
            <person name="Pisabarro A.G."/>
            <person name="Kuo A."/>
            <person name="Tritt A."/>
            <person name="Lipzen A."/>
            <person name="He G."/>
            <person name="Yan M."/>
            <person name="Ng V."/>
            <person name="Cullen D."/>
            <person name="Martin F."/>
            <person name="Rosso M.-N."/>
            <person name="Henrissat B."/>
            <person name="Hibbett D."/>
            <person name="Martinez A.T."/>
            <person name="Grigoriev I.V."/>
        </authorList>
    </citation>
    <scope>NUCLEOTIDE SEQUENCE</scope>
    <source>
        <strain evidence="10">ATCC 90797</strain>
    </source>
</reference>
<feature type="transmembrane region" description="Helical" evidence="9">
    <location>
        <begin position="12"/>
        <end position="31"/>
    </location>
</feature>
<dbReference type="SMART" id="SM00730">
    <property type="entry name" value="PSN"/>
    <property type="match status" value="1"/>
</dbReference>
<comment type="caution">
    <text evidence="10">The sequence shown here is derived from an EMBL/GenBank/DDBJ whole genome shotgun (WGS) entry which is preliminary data.</text>
</comment>
<evidence type="ECO:0000256" key="4">
    <source>
        <dbReference type="ARBA" id="ARBA00022801"/>
    </source>
</evidence>